<dbReference type="SUPFAM" id="SSF54849">
    <property type="entry name" value="GroEL-intermediate domain like"/>
    <property type="match status" value="1"/>
</dbReference>
<gene>
    <name evidence="3" type="ORF">PILCRDRAFT_491746</name>
</gene>
<dbReference type="GO" id="GO:0140662">
    <property type="term" value="F:ATP-dependent protein folding chaperone"/>
    <property type="evidence" value="ECO:0007669"/>
    <property type="project" value="InterPro"/>
</dbReference>
<dbReference type="PANTHER" id="PTHR45633">
    <property type="entry name" value="60 KDA HEAT SHOCK PROTEIN, MITOCHONDRIAL"/>
    <property type="match status" value="1"/>
</dbReference>
<sequence length="71" mass="8315">MLFFLPSANGNLIAQVMKKVNKEGVITFKERRTIEDENEIMEGMRFDRGFISSYFVMGMKDQKVEFEEPLC</sequence>
<dbReference type="HOGENOM" id="CLU_2740925_0_0_1"/>
<dbReference type="STRING" id="765440.A0A0C3FAZ2"/>
<accession>A0A0C3FAZ2</accession>
<evidence type="ECO:0000256" key="1">
    <source>
        <dbReference type="ARBA" id="ARBA00006607"/>
    </source>
</evidence>
<keyword evidence="2" id="KW-0143">Chaperone</keyword>
<evidence type="ECO:0000313" key="4">
    <source>
        <dbReference type="Proteomes" id="UP000054166"/>
    </source>
</evidence>
<reference evidence="4" key="2">
    <citation type="submission" date="2015-01" db="EMBL/GenBank/DDBJ databases">
        <title>Evolutionary Origins and Diversification of the Mycorrhizal Mutualists.</title>
        <authorList>
            <consortium name="DOE Joint Genome Institute"/>
            <consortium name="Mycorrhizal Genomics Consortium"/>
            <person name="Kohler A."/>
            <person name="Kuo A."/>
            <person name="Nagy L.G."/>
            <person name="Floudas D."/>
            <person name="Copeland A."/>
            <person name="Barry K.W."/>
            <person name="Cichocki N."/>
            <person name="Veneault-Fourrey C."/>
            <person name="LaButti K."/>
            <person name="Lindquist E.A."/>
            <person name="Lipzen A."/>
            <person name="Lundell T."/>
            <person name="Morin E."/>
            <person name="Murat C."/>
            <person name="Riley R."/>
            <person name="Ohm R."/>
            <person name="Sun H."/>
            <person name="Tunlid A."/>
            <person name="Henrissat B."/>
            <person name="Grigoriev I.V."/>
            <person name="Hibbett D.S."/>
            <person name="Martin F."/>
        </authorList>
    </citation>
    <scope>NUCLEOTIDE SEQUENCE [LARGE SCALE GENOMIC DNA]</scope>
    <source>
        <strain evidence="4">F 1598</strain>
    </source>
</reference>
<dbReference type="Proteomes" id="UP000054166">
    <property type="component" value="Unassembled WGS sequence"/>
</dbReference>
<dbReference type="InParanoid" id="A0A0C3FAZ2"/>
<evidence type="ECO:0000313" key="3">
    <source>
        <dbReference type="EMBL" id="KIM81835.1"/>
    </source>
</evidence>
<dbReference type="EMBL" id="KN832997">
    <property type="protein sequence ID" value="KIM81835.1"/>
    <property type="molecule type" value="Genomic_DNA"/>
</dbReference>
<dbReference type="InterPro" id="IPR027409">
    <property type="entry name" value="GroEL-like_apical_dom_sf"/>
</dbReference>
<comment type="similarity">
    <text evidence="1">Belongs to the chaperonin (HSP60) family.</text>
</comment>
<dbReference type="OrthoDB" id="1733909at2759"/>
<dbReference type="AlphaFoldDB" id="A0A0C3FAZ2"/>
<dbReference type="Gene3D" id="3.50.7.10">
    <property type="entry name" value="GroEL"/>
    <property type="match status" value="1"/>
</dbReference>
<proteinExistence type="inferred from homology"/>
<keyword evidence="4" id="KW-1185">Reference proteome</keyword>
<dbReference type="InterPro" id="IPR027410">
    <property type="entry name" value="TCP-1-like_intermed_sf"/>
</dbReference>
<dbReference type="Gene3D" id="3.30.260.10">
    <property type="entry name" value="TCP-1-like chaperonin intermediate domain"/>
    <property type="match status" value="1"/>
</dbReference>
<protein>
    <submittedName>
        <fullName evidence="3">Uncharacterized protein</fullName>
    </submittedName>
</protein>
<name>A0A0C3FAZ2_PILCF</name>
<evidence type="ECO:0000256" key="2">
    <source>
        <dbReference type="ARBA" id="ARBA00023186"/>
    </source>
</evidence>
<dbReference type="InterPro" id="IPR001844">
    <property type="entry name" value="Cpn60/GroEL"/>
</dbReference>
<dbReference type="GO" id="GO:0042026">
    <property type="term" value="P:protein refolding"/>
    <property type="evidence" value="ECO:0007669"/>
    <property type="project" value="InterPro"/>
</dbReference>
<organism evidence="3 4">
    <name type="scientific">Piloderma croceum (strain F 1598)</name>
    <dbReference type="NCBI Taxonomy" id="765440"/>
    <lineage>
        <taxon>Eukaryota</taxon>
        <taxon>Fungi</taxon>
        <taxon>Dikarya</taxon>
        <taxon>Basidiomycota</taxon>
        <taxon>Agaricomycotina</taxon>
        <taxon>Agaricomycetes</taxon>
        <taxon>Agaricomycetidae</taxon>
        <taxon>Atheliales</taxon>
        <taxon>Atheliaceae</taxon>
        <taxon>Piloderma</taxon>
    </lineage>
</organism>
<reference evidence="3 4" key="1">
    <citation type="submission" date="2014-04" db="EMBL/GenBank/DDBJ databases">
        <authorList>
            <consortium name="DOE Joint Genome Institute"/>
            <person name="Kuo A."/>
            <person name="Tarkka M."/>
            <person name="Buscot F."/>
            <person name="Kohler A."/>
            <person name="Nagy L.G."/>
            <person name="Floudas D."/>
            <person name="Copeland A."/>
            <person name="Barry K.W."/>
            <person name="Cichocki N."/>
            <person name="Veneault-Fourrey C."/>
            <person name="LaButti K."/>
            <person name="Lindquist E.A."/>
            <person name="Lipzen A."/>
            <person name="Lundell T."/>
            <person name="Morin E."/>
            <person name="Murat C."/>
            <person name="Sun H."/>
            <person name="Tunlid A."/>
            <person name="Henrissat B."/>
            <person name="Grigoriev I.V."/>
            <person name="Hibbett D.S."/>
            <person name="Martin F."/>
            <person name="Nordberg H.P."/>
            <person name="Cantor M.N."/>
            <person name="Hua S.X."/>
        </authorList>
    </citation>
    <scope>NUCLEOTIDE SEQUENCE [LARGE SCALE GENOMIC DNA]</scope>
    <source>
        <strain evidence="3 4">F 1598</strain>
    </source>
</reference>